<reference evidence="2 3" key="1">
    <citation type="submission" date="2018-06" db="EMBL/GenBank/DDBJ databases">
        <title>Echinicola strongylocentroti sp. nov., isolated from a sea urchin Strongylocentrotus intermedius.</title>
        <authorList>
            <person name="Bae S.S."/>
        </authorList>
    </citation>
    <scope>NUCLEOTIDE SEQUENCE [LARGE SCALE GENOMIC DNA]</scope>
    <source>
        <strain evidence="2 3">MEBiC08714</strain>
    </source>
</reference>
<dbReference type="OrthoDB" id="9782977at2"/>
<keyword evidence="2" id="KW-0645">Protease</keyword>
<accession>A0A2Z4IKM8</accession>
<dbReference type="Proteomes" id="UP000248688">
    <property type="component" value="Chromosome"/>
</dbReference>
<dbReference type="InterPro" id="IPR021109">
    <property type="entry name" value="Peptidase_aspartic_dom_sf"/>
</dbReference>
<dbReference type="Gene3D" id="2.40.70.10">
    <property type="entry name" value="Acid Proteases"/>
    <property type="match status" value="1"/>
</dbReference>
<sequence length="147" mass="17167">MKKHVIGRREKISLPEWGLRVISAKVDTGAYTNAIHCKWVEEKEVEGQRVLEFKLLSPEHRLYSGKVVRTKRYTQKKVKNSFGNAELRYKVTTKVAMFDETFDVEFTLSDRSKMRNALLLGRKMLRGKFLVDVDQTNLSKKYKVAKQ</sequence>
<dbReference type="RefSeq" id="WP_112784645.1">
    <property type="nucleotide sequence ID" value="NZ_CP030041.1"/>
</dbReference>
<evidence type="ECO:0000313" key="3">
    <source>
        <dbReference type="Proteomes" id="UP000248688"/>
    </source>
</evidence>
<keyword evidence="2" id="KW-0378">Hydrolase</keyword>
<organism evidence="2 3">
    <name type="scientific">Echinicola strongylocentroti</name>
    <dbReference type="NCBI Taxonomy" id="1795355"/>
    <lineage>
        <taxon>Bacteria</taxon>
        <taxon>Pseudomonadati</taxon>
        <taxon>Bacteroidota</taxon>
        <taxon>Cytophagia</taxon>
        <taxon>Cytophagales</taxon>
        <taxon>Cyclobacteriaceae</taxon>
        <taxon>Echinicola</taxon>
    </lineage>
</organism>
<keyword evidence="3" id="KW-1185">Reference proteome</keyword>
<feature type="domain" description="Retropepsin-like aspartic endopeptidase" evidence="1">
    <location>
        <begin position="5"/>
        <end position="140"/>
    </location>
</feature>
<dbReference type="SUPFAM" id="SSF50630">
    <property type="entry name" value="Acid proteases"/>
    <property type="match status" value="1"/>
</dbReference>
<dbReference type="GO" id="GO:0006508">
    <property type="term" value="P:proteolysis"/>
    <property type="evidence" value="ECO:0007669"/>
    <property type="project" value="UniProtKB-KW"/>
</dbReference>
<evidence type="ECO:0000313" key="2">
    <source>
        <dbReference type="EMBL" id="AWW31269.1"/>
    </source>
</evidence>
<name>A0A2Z4IKM8_9BACT</name>
<dbReference type="PANTHER" id="PTHR38037:SF2">
    <property type="entry name" value="ATP-DEPENDENT ZINC PROTEASE DOMAIN-CONTAINING PROTEIN-RELATED"/>
    <property type="match status" value="1"/>
</dbReference>
<dbReference type="PANTHER" id="PTHR38037">
    <property type="entry name" value="ZN_PROTEASE DOMAIN-CONTAINING PROTEIN"/>
    <property type="match status" value="1"/>
</dbReference>
<dbReference type="InterPro" id="IPR008503">
    <property type="entry name" value="Asp_endopeptidase"/>
</dbReference>
<dbReference type="AlphaFoldDB" id="A0A2Z4IKM8"/>
<dbReference type="EMBL" id="CP030041">
    <property type="protein sequence ID" value="AWW31269.1"/>
    <property type="molecule type" value="Genomic_DNA"/>
</dbReference>
<dbReference type="GO" id="GO:0008233">
    <property type="term" value="F:peptidase activity"/>
    <property type="evidence" value="ECO:0007669"/>
    <property type="project" value="UniProtKB-KW"/>
</dbReference>
<dbReference type="KEGG" id="est:DN752_14685"/>
<evidence type="ECO:0000259" key="1">
    <source>
        <dbReference type="Pfam" id="PF05618"/>
    </source>
</evidence>
<dbReference type="Pfam" id="PF05618">
    <property type="entry name" value="Zn_protease"/>
    <property type="match status" value="1"/>
</dbReference>
<proteinExistence type="predicted"/>
<protein>
    <submittedName>
        <fullName evidence="2">ATP-dependent zinc protease</fullName>
    </submittedName>
</protein>
<gene>
    <name evidence="2" type="ORF">DN752_14685</name>
</gene>